<feature type="domain" description="Peptidase M1 membrane alanine aminopeptidase" evidence="18">
    <location>
        <begin position="342"/>
        <end position="563"/>
    </location>
</feature>
<dbReference type="SUPFAM" id="SSF63737">
    <property type="entry name" value="Leukotriene A4 hydrolase N-terminal domain"/>
    <property type="match status" value="1"/>
</dbReference>
<evidence type="ECO:0000256" key="5">
    <source>
        <dbReference type="ARBA" id="ARBA00022692"/>
    </source>
</evidence>
<evidence type="ECO:0000256" key="7">
    <source>
        <dbReference type="ARBA" id="ARBA00022801"/>
    </source>
</evidence>
<evidence type="ECO:0000313" key="21">
    <source>
        <dbReference type="Proteomes" id="UP000887540"/>
    </source>
</evidence>
<protein>
    <submittedName>
        <fullName evidence="22">Aminopeptidase</fullName>
    </submittedName>
</protein>
<dbReference type="InterPro" id="IPR050344">
    <property type="entry name" value="Peptidase_M1_aminopeptidases"/>
</dbReference>
<dbReference type="InterPro" id="IPR014782">
    <property type="entry name" value="Peptidase_M1_dom"/>
</dbReference>
<evidence type="ECO:0000256" key="6">
    <source>
        <dbReference type="ARBA" id="ARBA00022723"/>
    </source>
</evidence>
<evidence type="ECO:0000259" key="18">
    <source>
        <dbReference type="Pfam" id="PF01433"/>
    </source>
</evidence>
<keyword evidence="12 17" id="KW-0472">Membrane</keyword>
<accession>A0A914CAU4</accession>
<keyword evidence="13" id="KW-0325">Glycoprotein</keyword>
<reference evidence="22" key="1">
    <citation type="submission" date="2022-11" db="UniProtKB">
        <authorList>
            <consortium name="WormBaseParasite"/>
        </authorList>
    </citation>
    <scope>IDENTIFICATION</scope>
</reference>
<dbReference type="InterPro" id="IPR027268">
    <property type="entry name" value="Peptidase_M4/M1_CTD_sf"/>
</dbReference>
<evidence type="ECO:0000256" key="11">
    <source>
        <dbReference type="ARBA" id="ARBA00023049"/>
    </source>
</evidence>
<evidence type="ECO:0000256" key="8">
    <source>
        <dbReference type="ARBA" id="ARBA00022833"/>
    </source>
</evidence>
<dbReference type="WBParaSite" id="ACRNAN_Path_746.g2831.t2">
    <property type="protein sequence ID" value="ACRNAN_Path_746.g2831.t2"/>
    <property type="gene ID" value="ACRNAN_Path_746.g2831"/>
</dbReference>
<dbReference type="PANTHER" id="PTHR11533">
    <property type="entry name" value="PROTEASE M1 ZINC METALLOPROTEASE"/>
    <property type="match status" value="1"/>
</dbReference>
<evidence type="ECO:0000256" key="17">
    <source>
        <dbReference type="SAM" id="Phobius"/>
    </source>
</evidence>
<dbReference type="Gene3D" id="1.25.50.20">
    <property type="match status" value="1"/>
</dbReference>
<comment type="similarity">
    <text evidence="2">Belongs to the peptidase M1 family.</text>
</comment>
<dbReference type="InterPro" id="IPR034016">
    <property type="entry name" value="M1_APN-typ"/>
</dbReference>
<keyword evidence="10 17" id="KW-1133">Transmembrane helix</keyword>
<dbReference type="Gene3D" id="1.10.390.10">
    <property type="entry name" value="Neutral Protease Domain 2"/>
    <property type="match status" value="1"/>
</dbReference>
<dbReference type="Pfam" id="PF11838">
    <property type="entry name" value="ERAP1_C"/>
    <property type="match status" value="2"/>
</dbReference>
<keyword evidence="4" id="KW-0645">Protease</keyword>
<dbReference type="GO" id="GO:0016020">
    <property type="term" value="C:membrane"/>
    <property type="evidence" value="ECO:0007669"/>
    <property type="project" value="UniProtKB-SubCell"/>
</dbReference>
<dbReference type="AlphaFoldDB" id="A0A914CAU4"/>
<dbReference type="GO" id="GO:0005737">
    <property type="term" value="C:cytoplasm"/>
    <property type="evidence" value="ECO:0007669"/>
    <property type="project" value="TreeGrafter"/>
</dbReference>
<evidence type="ECO:0000256" key="14">
    <source>
        <dbReference type="PIRSR" id="PIRSR634016-1"/>
    </source>
</evidence>
<feature type="active site" description="Proton acceptor" evidence="14">
    <location>
        <position position="415"/>
    </location>
</feature>
<dbReference type="PANTHER" id="PTHR11533:SF299">
    <property type="entry name" value="AMINOPEPTIDASE"/>
    <property type="match status" value="1"/>
</dbReference>
<dbReference type="Pfam" id="PF17900">
    <property type="entry name" value="Peptidase_M1_N"/>
    <property type="match status" value="1"/>
</dbReference>
<organism evidence="21 22">
    <name type="scientific">Acrobeloides nanus</name>
    <dbReference type="NCBI Taxonomy" id="290746"/>
    <lineage>
        <taxon>Eukaryota</taxon>
        <taxon>Metazoa</taxon>
        <taxon>Ecdysozoa</taxon>
        <taxon>Nematoda</taxon>
        <taxon>Chromadorea</taxon>
        <taxon>Rhabditida</taxon>
        <taxon>Tylenchina</taxon>
        <taxon>Cephalobomorpha</taxon>
        <taxon>Cephaloboidea</taxon>
        <taxon>Cephalobidae</taxon>
        <taxon>Acrobeloides</taxon>
    </lineage>
</organism>
<evidence type="ECO:0000259" key="19">
    <source>
        <dbReference type="Pfam" id="PF11838"/>
    </source>
</evidence>
<evidence type="ECO:0000256" key="3">
    <source>
        <dbReference type="ARBA" id="ARBA00022438"/>
    </source>
</evidence>
<keyword evidence="5 17" id="KW-0812">Transmembrane</keyword>
<keyword evidence="9" id="KW-0735">Signal-anchor</keyword>
<dbReference type="FunFam" id="1.10.390.10:FF:000006">
    <property type="entry name" value="Puromycin-sensitive aminopeptidase"/>
    <property type="match status" value="1"/>
</dbReference>
<evidence type="ECO:0000256" key="1">
    <source>
        <dbReference type="ARBA" id="ARBA00004606"/>
    </source>
</evidence>
<dbReference type="Gene3D" id="2.60.40.1730">
    <property type="entry name" value="tricorn interacting facor f3 domain"/>
    <property type="match status" value="1"/>
</dbReference>
<comment type="cofactor">
    <cofactor evidence="15">
        <name>Zn(2+)</name>
        <dbReference type="ChEBI" id="CHEBI:29105"/>
    </cofactor>
    <text evidence="15">Binds 1 zinc ion per subunit.</text>
</comment>
<evidence type="ECO:0000259" key="20">
    <source>
        <dbReference type="Pfam" id="PF17900"/>
    </source>
</evidence>
<dbReference type="GO" id="GO:0070006">
    <property type="term" value="F:metalloaminopeptidase activity"/>
    <property type="evidence" value="ECO:0007669"/>
    <property type="project" value="TreeGrafter"/>
</dbReference>
<dbReference type="GO" id="GO:0043171">
    <property type="term" value="P:peptide catabolic process"/>
    <property type="evidence" value="ECO:0007669"/>
    <property type="project" value="TreeGrafter"/>
</dbReference>
<feature type="transmembrane region" description="Helical" evidence="17">
    <location>
        <begin position="54"/>
        <end position="76"/>
    </location>
</feature>
<feature type="domain" description="ERAP1-like C-terminal" evidence="19">
    <location>
        <begin position="641"/>
        <end position="707"/>
    </location>
</feature>
<evidence type="ECO:0000256" key="12">
    <source>
        <dbReference type="ARBA" id="ARBA00023136"/>
    </source>
</evidence>
<dbReference type="GO" id="GO:0005615">
    <property type="term" value="C:extracellular space"/>
    <property type="evidence" value="ECO:0007669"/>
    <property type="project" value="TreeGrafter"/>
</dbReference>
<sequence>MSTPSTTARLLFEEEPSAQNDKDLGNWTVKTVNVRSNGRPSPRMKNNSERRHNIWLYFVVALVMLLLGILIGHFVLGQFEAKCENDDRDYVPTPSLLEQVNQDCGSDFPWKQIRLPNDLMPLSYKLKIHPNLTTLTLKGHVDIHIQILERTDIIVMHALKLNLTNFHLWVGPQLVTAKNKTCNRLALWVFQLDQDVTPTDRLKISIDFTGLIHKDLSGLYVNTHHNNDKTQTLSAITQFEPTQARKAFPCFDEPNFKATFELSIVRDPDHLAIANMNQVGQEKEDEYVVDKFAESVKMSTYLLAFAVLDDFRKVRRMTKNTKNPIEVNLYASRESIKDQAEFGLETGVRALEFFEDFFDLPFPLQKTDMVALDDFAEGAMENWGLITFRDAALLYNQNGSTERTKEHIALVVCHEMAHQWFGNYVTMQWWNDLWLNEGFANFMEYLCVDHLYPSWKMIDVLFAENFIQSMQLDGFHSSHAISTPVEDPAQIGSIFDAISYQKGAAIIRMLRGLAGNEPFQKALQKYLQKFAYANAQSSDLWEILQQHMKLSVDVSVTEMAEAWTTQVGYPMVSVSLTNRSTFTIHNQRKFIFLEEARYPNETQQWPIPIQYQTDRSKELELAWLEADQQEVHIELDRPARWLIANTQSLGYYRVLYDSASYTEFINQLTIDHKKISTIDRAMLINDAFSFLKSGHLGVETVLNLIQYVKVHIELDRPARWLIANTQSLGYYRVLYDAASYTEFINQLTIDHKKISTIDRAMLINDAFSFLKSGHLGVETVLNLIQYVKEGDEEDRIPWAVLINSLKSIENMLADSPSFGLFQTFERSLILKTYEKMGWSRPRSHVDRMLQTDILAFACRLQIADCTKNAVLKFNQWVKNKNSIFVDIQPFVIEEGIRRGTVSDWERVYNEYMKTIVPAQKLILLSALAATTDVQLIQRFLNMLLDPNIIRPNVVPKAFAMLMQNKAANLHAWRFLRRNYEKFDKMLGSTTTLLGFAIKSVLENFNTQFDLDESHSFFKNKEVLAFFSFGGGYSA</sequence>
<keyword evidence="7" id="KW-0378">Hydrolase</keyword>
<dbReference type="GO" id="GO:0042277">
    <property type="term" value="F:peptide binding"/>
    <property type="evidence" value="ECO:0007669"/>
    <property type="project" value="TreeGrafter"/>
</dbReference>
<dbReference type="PRINTS" id="PR00756">
    <property type="entry name" value="ALADIPTASE"/>
</dbReference>
<evidence type="ECO:0000256" key="16">
    <source>
        <dbReference type="PIRSR" id="PIRSR634016-4"/>
    </source>
</evidence>
<dbReference type="InterPro" id="IPR024571">
    <property type="entry name" value="ERAP1-like_C_dom"/>
</dbReference>
<dbReference type="Proteomes" id="UP000887540">
    <property type="component" value="Unplaced"/>
</dbReference>
<evidence type="ECO:0000256" key="9">
    <source>
        <dbReference type="ARBA" id="ARBA00022968"/>
    </source>
</evidence>
<feature type="binding site" evidence="15">
    <location>
        <position position="414"/>
    </location>
    <ligand>
        <name>Zn(2+)</name>
        <dbReference type="ChEBI" id="CHEBI:29105"/>
        <note>catalytic</note>
    </ligand>
</feature>
<dbReference type="InterPro" id="IPR045357">
    <property type="entry name" value="Aminopeptidase_N-like_N"/>
</dbReference>
<dbReference type="Pfam" id="PF01433">
    <property type="entry name" value="Peptidase_M1"/>
    <property type="match status" value="1"/>
</dbReference>
<dbReference type="Gene3D" id="1.10.3480.20">
    <property type="match status" value="1"/>
</dbReference>
<feature type="domain" description="ERAP1-like C-terminal" evidence="19">
    <location>
        <begin position="720"/>
        <end position="1023"/>
    </location>
</feature>
<keyword evidence="6 15" id="KW-0479">Metal-binding</keyword>
<keyword evidence="3" id="KW-0031">Aminopeptidase</keyword>
<dbReference type="GO" id="GO:0008270">
    <property type="term" value="F:zinc ion binding"/>
    <property type="evidence" value="ECO:0007669"/>
    <property type="project" value="InterPro"/>
</dbReference>
<evidence type="ECO:0000256" key="13">
    <source>
        <dbReference type="ARBA" id="ARBA00023180"/>
    </source>
</evidence>
<evidence type="ECO:0000256" key="15">
    <source>
        <dbReference type="PIRSR" id="PIRSR634016-3"/>
    </source>
</evidence>
<comment type="subcellular location">
    <subcellularLocation>
        <location evidence="1">Membrane</location>
        <topology evidence="1">Single-pass type II membrane protein</topology>
    </subcellularLocation>
</comment>
<dbReference type="CDD" id="cd09601">
    <property type="entry name" value="M1_APN-Q_like"/>
    <property type="match status" value="1"/>
</dbReference>
<evidence type="ECO:0000256" key="10">
    <source>
        <dbReference type="ARBA" id="ARBA00022989"/>
    </source>
</evidence>
<dbReference type="InterPro" id="IPR001930">
    <property type="entry name" value="Peptidase_M1"/>
</dbReference>
<proteinExistence type="inferred from homology"/>
<dbReference type="Gene3D" id="2.60.40.1910">
    <property type="match status" value="1"/>
</dbReference>
<dbReference type="SUPFAM" id="SSF55486">
    <property type="entry name" value="Metalloproteases ('zincins'), catalytic domain"/>
    <property type="match status" value="1"/>
</dbReference>
<keyword evidence="8 15" id="KW-0862">Zinc</keyword>
<keyword evidence="11" id="KW-0482">Metalloprotease</keyword>
<dbReference type="GO" id="GO:0006508">
    <property type="term" value="P:proteolysis"/>
    <property type="evidence" value="ECO:0007669"/>
    <property type="project" value="UniProtKB-KW"/>
</dbReference>
<dbReference type="InterPro" id="IPR042097">
    <property type="entry name" value="Aminopeptidase_N-like_N_sf"/>
</dbReference>
<feature type="binding site" evidence="15">
    <location>
        <position position="418"/>
    </location>
    <ligand>
        <name>Zn(2+)</name>
        <dbReference type="ChEBI" id="CHEBI:29105"/>
        <note>catalytic</note>
    </ligand>
</feature>
<dbReference type="FunFam" id="2.60.40.1730:FF:000012">
    <property type="entry name" value="Aminopeptidase N"/>
    <property type="match status" value="1"/>
</dbReference>
<feature type="site" description="Transition state stabilizer" evidence="16">
    <location>
        <position position="500"/>
    </location>
</feature>
<evidence type="ECO:0000256" key="2">
    <source>
        <dbReference type="ARBA" id="ARBA00010136"/>
    </source>
</evidence>
<feature type="binding site" evidence="15">
    <location>
        <position position="437"/>
    </location>
    <ligand>
        <name>Zn(2+)</name>
        <dbReference type="ChEBI" id="CHEBI:29105"/>
        <note>catalytic</note>
    </ligand>
</feature>
<keyword evidence="21" id="KW-1185">Reference proteome</keyword>
<name>A0A914CAU4_9BILA</name>
<feature type="domain" description="Aminopeptidase N-like N-terminal" evidence="20">
    <location>
        <begin position="121"/>
        <end position="302"/>
    </location>
</feature>
<evidence type="ECO:0000313" key="22">
    <source>
        <dbReference type="WBParaSite" id="ACRNAN_Path_746.g2831.t2"/>
    </source>
</evidence>
<evidence type="ECO:0000256" key="4">
    <source>
        <dbReference type="ARBA" id="ARBA00022670"/>
    </source>
</evidence>